<dbReference type="InterPro" id="IPR017871">
    <property type="entry name" value="ABC_transporter-like_CS"/>
</dbReference>
<dbReference type="SMART" id="SM00382">
    <property type="entry name" value="AAA"/>
    <property type="match status" value="1"/>
</dbReference>
<dbReference type="NCBIfam" id="TIGR01727">
    <property type="entry name" value="oligo_HPY"/>
    <property type="match status" value="1"/>
</dbReference>
<reference evidence="9" key="1">
    <citation type="submission" date="2018-09" db="EMBL/GenBank/DDBJ databases">
        <title>Murine metabolic-syndrome-specific gut microbial biobank.</title>
        <authorList>
            <person name="Liu C."/>
        </authorList>
    </citation>
    <scope>NUCLEOTIDE SEQUENCE</scope>
    <source>
        <strain evidence="9">D42-62</strain>
    </source>
</reference>
<keyword evidence="10" id="KW-1185">Reference proteome</keyword>
<dbReference type="InterPro" id="IPR013563">
    <property type="entry name" value="Oligopep_ABC_C"/>
</dbReference>
<keyword evidence="3" id="KW-0813">Transport</keyword>
<evidence type="ECO:0000259" key="8">
    <source>
        <dbReference type="PROSITE" id="PS50893"/>
    </source>
</evidence>
<dbReference type="GO" id="GO:0005886">
    <property type="term" value="C:plasma membrane"/>
    <property type="evidence" value="ECO:0007669"/>
    <property type="project" value="UniProtKB-SubCell"/>
</dbReference>
<comment type="subcellular location">
    <subcellularLocation>
        <location evidence="1">Cell membrane</location>
        <topology evidence="1">Peripheral membrane protein</topology>
    </subcellularLocation>
</comment>
<evidence type="ECO:0000256" key="2">
    <source>
        <dbReference type="ARBA" id="ARBA00005417"/>
    </source>
</evidence>
<comment type="caution">
    <text evidence="9">The sequence shown here is derived from an EMBL/GenBank/DDBJ whole genome shotgun (WGS) entry which is preliminary data.</text>
</comment>
<evidence type="ECO:0000313" key="10">
    <source>
        <dbReference type="Proteomes" id="UP001154420"/>
    </source>
</evidence>
<gene>
    <name evidence="9" type="ORF">D5281_09395</name>
</gene>
<evidence type="ECO:0000256" key="1">
    <source>
        <dbReference type="ARBA" id="ARBA00004202"/>
    </source>
</evidence>
<dbReference type="CDD" id="cd03257">
    <property type="entry name" value="ABC_NikE_OppD_transporters"/>
    <property type="match status" value="1"/>
</dbReference>
<dbReference type="SUPFAM" id="SSF52540">
    <property type="entry name" value="P-loop containing nucleoside triphosphate hydrolases"/>
    <property type="match status" value="1"/>
</dbReference>
<dbReference type="EMBL" id="QZDT01000012">
    <property type="protein sequence ID" value="NBJ92807.1"/>
    <property type="molecule type" value="Genomic_DNA"/>
</dbReference>
<sequence>MKELLNIKNLYVQYNTDEAVVHAVNGVDLIVHRGEAMGLVGETGAGKTTTALGILNILPEQVGEITEGDIVYDGKNVLNMSKKELQAMRGKQVSMIFQDPMTSLNPIITVGNQIDEMLLLHFKELTKEQRAQKVDDILKLVGIPAERKHEYPFQFSGGMKQRIGIAIALVCQPDLLIADEPTTALDVTIQAQILQLMKQLKRELGTALIMITHDLGIVAELCDNVSVMYAGEIVETGTVEDIYQRIENHPYTTGLFNCIPKLDSNEKRLTPIAGYMVDPTDLPKGCKFHDRCPYVTDRCGRENPKAYQNGTHKIKCFRYESWGEGDSI</sequence>
<feature type="domain" description="ABC transporter" evidence="8">
    <location>
        <begin position="5"/>
        <end position="255"/>
    </location>
</feature>
<dbReference type="GO" id="GO:0015833">
    <property type="term" value="P:peptide transport"/>
    <property type="evidence" value="ECO:0007669"/>
    <property type="project" value="InterPro"/>
</dbReference>
<dbReference type="FunFam" id="3.40.50.300:FF:000016">
    <property type="entry name" value="Oligopeptide ABC transporter ATP-binding component"/>
    <property type="match status" value="1"/>
</dbReference>
<organism evidence="9 10">
    <name type="scientific">Parablautia muri</name>
    <dbReference type="NCBI Taxonomy" id="2320879"/>
    <lineage>
        <taxon>Bacteria</taxon>
        <taxon>Bacillati</taxon>
        <taxon>Bacillota</taxon>
        <taxon>Clostridia</taxon>
        <taxon>Lachnospirales</taxon>
        <taxon>Lachnospiraceae</taxon>
        <taxon>Parablautia</taxon>
    </lineage>
</organism>
<keyword evidence="7" id="KW-0472">Membrane</keyword>
<dbReference type="GO" id="GO:0016887">
    <property type="term" value="F:ATP hydrolysis activity"/>
    <property type="evidence" value="ECO:0007669"/>
    <property type="project" value="InterPro"/>
</dbReference>
<dbReference type="InterPro" id="IPR050388">
    <property type="entry name" value="ABC_Ni/Peptide_Import"/>
</dbReference>
<evidence type="ECO:0000313" key="9">
    <source>
        <dbReference type="EMBL" id="NBJ92807.1"/>
    </source>
</evidence>
<keyword evidence="4" id="KW-1003">Cell membrane</keyword>
<proteinExistence type="inferred from homology"/>
<name>A0A9X5BFQ8_9FIRM</name>
<keyword evidence="6 9" id="KW-0067">ATP-binding</keyword>
<evidence type="ECO:0000256" key="3">
    <source>
        <dbReference type="ARBA" id="ARBA00022448"/>
    </source>
</evidence>
<evidence type="ECO:0000256" key="7">
    <source>
        <dbReference type="ARBA" id="ARBA00023136"/>
    </source>
</evidence>
<evidence type="ECO:0000256" key="5">
    <source>
        <dbReference type="ARBA" id="ARBA00022741"/>
    </source>
</evidence>
<dbReference type="InterPro" id="IPR027417">
    <property type="entry name" value="P-loop_NTPase"/>
</dbReference>
<protein>
    <submittedName>
        <fullName evidence="9">ABC transporter ATP-binding protein</fullName>
    </submittedName>
</protein>
<dbReference type="Gene3D" id="3.40.50.300">
    <property type="entry name" value="P-loop containing nucleotide triphosphate hydrolases"/>
    <property type="match status" value="1"/>
</dbReference>
<accession>A0A9X5BFQ8</accession>
<dbReference type="Proteomes" id="UP001154420">
    <property type="component" value="Unassembled WGS sequence"/>
</dbReference>
<dbReference type="PANTHER" id="PTHR43297:SF2">
    <property type="entry name" value="DIPEPTIDE TRANSPORT ATP-BINDING PROTEIN DPPD"/>
    <property type="match status" value="1"/>
</dbReference>
<dbReference type="RefSeq" id="WP_160559885.1">
    <property type="nucleotide sequence ID" value="NZ_QZDT01000012.1"/>
</dbReference>
<evidence type="ECO:0000256" key="4">
    <source>
        <dbReference type="ARBA" id="ARBA00022475"/>
    </source>
</evidence>
<dbReference type="PANTHER" id="PTHR43297">
    <property type="entry name" value="OLIGOPEPTIDE TRANSPORT ATP-BINDING PROTEIN APPD"/>
    <property type="match status" value="1"/>
</dbReference>
<dbReference type="AlphaFoldDB" id="A0A9X5BFQ8"/>
<evidence type="ECO:0000256" key="6">
    <source>
        <dbReference type="ARBA" id="ARBA00022840"/>
    </source>
</evidence>
<dbReference type="InterPro" id="IPR003593">
    <property type="entry name" value="AAA+_ATPase"/>
</dbReference>
<dbReference type="PROSITE" id="PS00211">
    <property type="entry name" value="ABC_TRANSPORTER_1"/>
    <property type="match status" value="1"/>
</dbReference>
<dbReference type="Pfam" id="PF00005">
    <property type="entry name" value="ABC_tran"/>
    <property type="match status" value="1"/>
</dbReference>
<keyword evidence="5" id="KW-0547">Nucleotide-binding</keyword>
<dbReference type="PROSITE" id="PS50893">
    <property type="entry name" value="ABC_TRANSPORTER_2"/>
    <property type="match status" value="1"/>
</dbReference>
<comment type="similarity">
    <text evidence="2">Belongs to the ABC transporter superfamily.</text>
</comment>
<dbReference type="InterPro" id="IPR003439">
    <property type="entry name" value="ABC_transporter-like_ATP-bd"/>
</dbReference>
<dbReference type="OrthoDB" id="9806285at2"/>
<dbReference type="GO" id="GO:0005524">
    <property type="term" value="F:ATP binding"/>
    <property type="evidence" value="ECO:0007669"/>
    <property type="project" value="UniProtKB-KW"/>
</dbReference>
<dbReference type="Pfam" id="PF08352">
    <property type="entry name" value="oligo_HPY"/>
    <property type="match status" value="1"/>
</dbReference>